<dbReference type="STRING" id="1379.HMPREF3186_00682"/>
<organism evidence="1 2">
    <name type="scientific">Gemella haemolysans</name>
    <dbReference type="NCBI Taxonomy" id="1379"/>
    <lineage>
        <taxon>Bacteria</taxon>
        <taxon>Bacillati</taxon>
        <taxon>Bacillota</taxon>
        <taxon>Bacilli</taxon>
        <taxon>Bacillales</taxon>
        <taxon>Gemellaceae</taxon>
        <taxon>Gemella</taxon>
    </lineage>
</organism>
<comment type="caution">
    <text evidence="1">The sequence shown here is derived from an EMBL/GenBank/DDBJ whole genome shotgun (WGS) entry which is preliminary data.</text>
</comment>
<dbReference type="AlphaFoldDB" id="A0A134A0B7"/>
<dbReference type="EMBL" id="LSDC01000043">
    <property type="protein sequence ID" value="KXB61128.1"/>
    <property type="molecule type" value="Genomic_DNA"/>
</dbReference>
<reference evidence="2" key="1">
    <citation type="submission" date="2016-01" db="EMBL/GenBank/DDBJ databases">
        <authorList>
            <person name="Mitreva M."/>
            <person name="Pepin K.H."/>
            <person name="Mihindukulasuriya K.A."/>
            <person name="Fulton R."/>
            <person name="Fronick C."/>
            <person name="O'Laughlin M."/>
            <person name="Miner T."/>
            <person name="Herter B."/>
            <person name="Rosa B.A."/>
            <person name="Cordes M."/>
            <person name="Tomlinson C."/>
            <person name="Wollam A."/>
            <person name="Palsikar V.B."/>
            <person name="Mardis E.R."/>
            <person name="Wilson R.K."/>
        </authorList>
    </citation>
    <scope>NUCLEOTIDE SEQUENCE [LARGE SCALE GENOMIC DNA]</scope>
    <source>
        <strain evidence="2">DNF01167</strain>
    </source>
</reference>
<evidence type="ECO:0000313" key="2">
    <source>
        <dbReference type="Proteomes" id="UP000070355"/>
    </source>
</evidence>
<proteinExistence type="predicted"/>
<evidence type="ECO:0000313" key="1">
    <source>
        <dbReference type="EMBL" id="KXB61128.1"/>
    </source>
</evidence>
<gene>
    <name evidence="1" type="ORF">HMPREF3186_00682</name>
</gene>
<accession>A0A134A0B7</accession>
<protein>
    <submittedName>
        <fullName evidence="1">Uncharacterized protein</fullName>
    </submittedName>
</protein>
<name>A0A134A0B7_9BACL</name>
<sequence length="44" mass="4734">MKTKTKVALTLATIVFVTKVVLLKKTSKIVINNDSITLSVSKTG</sequence>
<dbReference type="RefSeq" id="WP_269446629.1">
    <property type="nucleotide sequence ID" value="NZ_KQ959944.1"/>
</dbReference>
<dbReference type="Proteomes" id="UP000070355">
    <property type="component" value="Unassembled WGS sequence"/>
</dbReference>